<keyword evidence="11 12" id="KW-0472">Membrane</keyword>
<feature type="transmembrane region" description="Helical" evidence="12">
    <location>
        <begin position="12"/>
        <end position="38"/>
    </location>
</feature>
<dbReference type="InterPro" id="IPR038266">
    <property type="entry name" value="NapC/NirT_cytc_sf"/>
</dbReference>
<organism evidence="14 15">
    <name type="scientific">Ancylomarina longa</name>
    <dbReference type="NCBI Taxonomy" id="2487017"/>
    <lineage>
        <taxon>Bacteria</taxon>
        <taxon>Pseudomonadati</taxon>
        <taxon>Bacteroidota</taxon>
        <taxon>Bacteroidia</taxon>
        <taxon>Marinilabiliales</taxon>
        <taxon>Marinifilaceae</taxon>
        <taxon>Ancylomarina</taxon>
    </lineage>
</organism>
<feature type="transmembrane region" description="Helical" evidence="12">
    <location>
        <begin position="44"/>
        <end position="70"/>
    </location>
</feature>
<evidence type="ECO:0000256" key="5">
    <source>
        <dbReference type="ARBA" id="ARBA00022617"/>
    </source>
</evidence>
<protein>
    <submittedName>
        <fullName evidence="14">Cytochrome C</fullName>
    </submittedName>
</protein>
<evidence type="ECO:0000256" key="8">
    <source>
        <dbReference type="ARBA" id="ARBA00022982"/>
    </source>
</evidence>
<name>A0A434AY82_9BACT</name>
<dbReference type="OrthoDB" id="9791652at2"/>
<dbReference type="EMBL" id="RJJX01000002">
    <property type="protein sequence ID" value="RUT79529.1"/>
    <property type="molecule type" value="Genomic_DNA"/>
</dbReference>
<evidence type="ECO:0000256" key="11">
    <source>
        <dbReference type="ARBA" id="ARBA00023136"/>
    </source>
</evidence>
<dbReference type="PANTHER" id="PTHR30333:SF1">
    <property type="entry name" value="CYTOCHROME C-TYPE PROTEIN NAPC"/>
    <property type="match status" value="1"/>
</dbReference>
<evidence type="ECO:0000313" key="14">
    <source>
        <dbReference type="EMBL" id="RUT79529.1"/>
    </source>
</evidence>
<comment type="similarity">
    <text evidence="2">Belongs to the NapC/NirT/NrfH family.</text>
</comment>
<dbReference type="InterPro" id="IPR051174">
    <property type="entry name" value="Cytochrome_c-type_ET"/>
</dbReference>
<feature type="transmembrane region" description="Helical" evidence="12">
    <location>
        <begin position="100"/>
        <end position="120"/>
    </location>
</feature>
<sequence length="503" mass="58367">MYMKLPKSFYNWTSILGASIAVLTFFLIVFFFVISVIFNQGSSYMGLITYIVLPSLLVLGMILIPIGMLIQIRNKNKQIFLIEGKKWPKVDLNDQHHRNAFTLFVVVSFLFLFFTSIGSYEAFRYSESVPFCGTLCHNVMEPEYVTYQNSAHAKVACVECHVGEGADWYMRSKLSGLYQVYAVTTNNYPKPIPTPVANLRPARETCEECHWPQKFYPKRMHTRRHYLTDEKNTEWQIKQVMNIGSDHESKHYTEGIHWHINPNVKVEFKSTDDKNEFIQWVKYTNIKTGEEHVFEDQMMPPDSAFFADSKTHTMDCMDCHNRPSHRYLSPPKYIDDAISNESVDVKIPYIKLASMEALKDVYSTNDSADYFIQKKVTDFYQENHPEVLTSFDKEIAKSIEGIKLAYHENTFPKMNARWDAYPNHQGHKESQGCFRCHDDNHTTSDGRVISKDCNLCHSIVMEGRTDSLQYAVTGKSLEFKHPVDIGTQWKDYSCVDCHAYLYP</sequence>
<evidence type="ECO:0000259" key="13">
    <source>
        <dbReference type="Pfam" id="PF03264"/>
    </source>
</evidence>
<comment type="subcellular location">
    <subcellularLocation>
        <location evidence="1">Cell membrane</location>
    </subcellularLocation>
</comment>
<dbReference type="GO" id="GO:0009061">
    <property type="term" value="P:anaerobic respiration"/>
    <property type="evidence" value="ECO:0007669"/>
    <property type="project" value="TreeGrafter"/>
</dbReference>
<dbReference type="GO" id="GO:0009055">
    <property type="term" value="F:electron transfer activity"/>
    <property type="evidence" value="ECO:0007669"/>
    <property type="project" value="TreeGrafter"/>
</dbReference>
<dbReference type="InterPro" id="IPR036280">
    <property type="entry name" value="Multihaem_cyt_sf"/>
</dbReference>
<keyword evidence="4" id="KW-1003">Cell membrane</keyword>
<evidence type="ECO:0000256" key="3">
    <source>
        <dbReference type="ARBA" id="ARBA00022448"/>
    </source>
</evidence>
<dbReference type="SUPFAM" id="SSF48695">
    <property type="entry name" value="Multiheme cytochromes"/>
    <property type="match status" value="1"/>
</dbReference>
<dbReference type="AlphaFoldDB" id="A0A434AY82"/>
<dbReference type="Gene3D" id="3.90.10.10">
    <property type="entry name" value="Cytochrome C3"/>
    <property type="match status" value="1"/>
</dbReference>
<reference evidence="14 15" key="1">
    <citation type="submission" date="2018-11" db="EMBL/GenBank/DDBJ databases">
        <title>Parancylomarina longa gen. nov., sp. nov., isolated from sediments of southern Okinawa.</title>
        <authorList>
            <person name="Fu T."/>
        </authorList>
    </citation>
    <scope>NUCLEOTIDE SEQUENCE [LARGE SCALE GENOMIC DNA]</scope>
    <source>
        <strain evidence="14 15">T3-2 S1-C</strain>
    </source>
</reference>
<evidence type="ECO:0000256" key="2">
    <source>
        <dbReference type="ARBA" id="ARBA00007395"/>
    </source>
</evidence>
<dbReference type="Gene3D" id="1.10.3820.10">
    <property type="entry name" value="Di-heme elbow motif domain"/>
    <property type="match status" value="1"/>
</dbReference>
<proteinExistence type="inferred from homology"/>
<keyword evidence="10" id="KW-0408">Iron</keyword>
<keyword evidence="7" id="KW-0479">Metal-binding</keyword>
<keyword evidence="3" id="KW-0813">Transport</keyword>
<evidence type="ECO:0000256" key="7">
    <source>
        <dbReference type="ARBA" id="ARBA00022723"/>
    </source>
</evidence>
<keyword evidence="6 12" id="KW-0812">Transmembrane</keyword>
<accession>A0A434AY82</accession>
<keyword evidence="15" id="KW-1185">Reference proteome</keyword>
<evidence type="ECO:0000256" key="6">
    <source>
        <dbReference type="ARBA" id="ARBA00022692"/>
    </source>
</evidence>
<evidence type="ECO:0000256" key="4">
    <source>
        <dbReference type="ARBA" id="ARBA00022475"/>
    </source>
</evidence>
<gene>
    <name evidence="14" type="ORF">DLK05_02235</name>
</gene>
<dbReference type="GO" id="GO:0005886">
    <property type="term" value="C:plasma membrane"/>
    <property type="evidence" value="ECO:0007669"/>
    <property type="project" value="UniProtKB-SubCell"/>
</dbReference>
<comment type="caution">
    <text evidence="14">The sequence shown here is derived from an EMBL/GenBank/DDBJ whole genome shotgun (WGS) entry which is preliminary data.</text>
</comment>
<evidence type="ECO:0000256" key="12">
    <source>
        <dbReference type="SAM" id="Phobius"/>
    </source>
</evidence>
<evidence type="ECO:0000313" key="15">
    <source>
        <dbReference type="Proteomes" id="UP000282985"/>
    </source>
</evidence>
<dbReference type="GO" id="GO:0046872">
    <property type="term" value="F:metal ion binding"/>
    <property type="evidence" value="ECO:0007669"/>
    <property type="project" value="UniProtKB-KW"/>
</dbReference>
<dbReference type="Proteomes" id="UP000282985">
    <property type="component" value="Unassembled WGS sequence"/>
</dbReference>
<evidence type="ECO:0000256" key="1">
    <source>
        <dbReference type="ARBA" id="ARBA00004236"/>
    </source>
</evidence>
<keyword evidence="8" id="KW-0249">Electron transport</keyword>
<keyword evidence="9 12" id="KW-1133">Transmembrane helix</keyword>
<dbReference type="InterPro" id="IPR005126">
    <property type="entry name" value="NapC/NirT_cyt_c_N"/>
</dbReference>
<keyword evidence="5" id="KW-0349">Heme</keyword>
<evidence type="ECO:0000256" key="10">
    <source>
        <dbReference type="ARBA" id="ARBA00023004"/>
    </source>
</evidence>
<dbReference type="Pfam" id="PF03264">
    <property type="entry name" value="Cytochrom_NNT"/>
    <property type="match status" value="1"/>
</dbReference>
<evidence type="ECO:0000256" key="9">
    <source>
        <dbReference type="ARBA" id="ARBA00022989"/>
    </source>
</evidence>
<feature type="domain" description="NapC/NirT cytochrome c N-terminal" evidence="13">
    <location>
        <begin position="100"/>
        <end position="188"/>
    </location>
</feature>
<dbReference type="PANTHER" id="PTHR30333">
    <property type="entry name" value="CYTOCHROME C-TYPE PROTEIN"/>
    <property type="match status" value="1"/>
</dbReference>